<dbReference type="GO" id="GO:0052689">
    <property type="term" value="F:carboxylic ester hydrolase activity"/>
    <property type="evidence" value="ECO:0007669"/>
    <property type="project" value="UniProtKB-KW"/>
</dbReference>
<keyword evidence="3 4" id="KW-0378">Hydrolase</keyword>
<evidence type="ECO:0000256" key="3">
    <source>
        <dbReference type="ARBA" id="ARBA00022801"/>
    </source>
</evidence>
<dbReference type="InterPro" id="IPR050309">
    <property type="entry name" value="Type-B_Carboxylest/Lipase"/>
</dbReference>
<dbReference type="SUPFAM" id="SSF53474">
    <property type="entry name" value="alpha/beta-Hydrolases"/>
    <property type="match status" value="1"/>
</dbReference>
<dbReference type="PROSITE" id="PS00122">
    <property type="entry name" value="CARBOXYLESTERASE_B_1"/>
    <property type="match status" value="1"/>
</dbReference>
<dbReference type="Pfam" id="PF00135">
    <property type="entry name" value="COesterase"/>
    <property type="match status" value="1"/>
</dbReference>
<keyword evidence="7" id="KW-1185">Reference proteome</keyword>
<keyword evidence="4" id="KW-0732">Signal</keyword>
<gene>
    <name evidence="6" type="ORF">Mgra_00007723</name>
</gene>
<feature type="domain" description="Carboxylesterase type B" evidence="5">
    <location>
        <begin position="25"/>
        <end position="563"/>
    </location>
</feature>
<evidence type="ECO:0000256" key="4">
    <source>
        <dbReference type="RuleBase" id="RU361235"/>
    </source>
</evidence>
<name>A0A8S9ZHQ5_9BILA</name>
<dbReference type="PANTHER" id="PTHR11559">
    <property type="entry name" value="CARBOXYLESTERASE"/>
    <property type="match status" value="1"/>
</dbReference>
<organism evidence="6 7">
    <name type="scientific">Meloidogyne graminicola</name>
    <dbReference type="NCBI Taxonomy" id="189291"/>
    <lineage>
        <taxon>Eukaryota</taxon>
        <taxon>Metazoa</taxon>
        <taxon>Ecdysozoa</taxon>
        <taxon>Nematoda</taxon>
        <taxon>Chromadorea</taxon>
        <taxon>Rhabditida</taxon>
        <taxon>Tylenchina</taxon>
        <taxon>Tylenchomorpha</taxon>
        <taxon>Tylenchoidea</taxon>
        <taxon>Meloidogynidae</taxon>
        <taxon>Meloidogyninae</taxon>
        <taxon>Meloidogyne</taxon>
    </lineage>
</organism>
<dbReference type="OrthoDB" id="6846267at2759"/>
<sequence length="589" mass="67784">MLIIILFLFLFPQIVLLTEFNDPYLIHTNYGYIRGFPFNINDSNKSKFVKIFLGIPFAQPPINELRFEKPKEPKKWDGIKNTTEMGPACFPHVPKGMMALEEDHNEDCLYMNIATPGWENKNGHHLFPVLFFIHGGGYETGTIREISKEVMANKYSKNNIVFVTFQYRIGQLGFAATGDDDFAGNYGLWDQLRALQFVKDNIEKFGGDPKRITIFGFSAGASSVSALSLSPLSNKLFQQTIQMSGTFFSEWSVSNRVVFETEKMAKIVSCGESLGNSNELKKCLRSKTVKELMDAVEKMGSARKEVNSLLFTPRIDKEFLPNDVLTMLKNAPVKRNLIGITTLETLSFMLLKPEDSLTGLSVLSDEIEKYDRKKFEKFIREKVAPKRIFGKGNGREVQNKIIEFYLCDIEKINEENTEKEVAFYFLEKYIQLTTDLMFIVPMLQEVHYKLEKGWPLYVYMIDYFNKQYYPKNIPIKGAYHAVELAPLFNVTIYPFIIEKFSEEDLKFESVLHTSIVNFVHTGNPSTSALNWPSLKDQPSQYALLNSNPKIVETALFPEKLKFWQELTEKYSFDIVKGIDKETLFTRDEL</sequence>
<dbReference type="EMBL" id="JABEBT010000091">
    <property type="protein sequence ID" value="KAF7632864.1"/>
    <property type="molecule type" value="Genomic_DNA"/>
</dbReference>
<dbReference type="InterPro" id="IPR029058">
    <property type="entry name" value="AB_hydrolase_fold"/>
</dbReference>
<evidence type="ECO:0000259" key="5">
    <source>
        <dbReference type="Pfam" id="PF00135"/>
    </source>
</evidence>
<protein>
    <recommendedName>
        <fullName evidence="4">Carboxylic ester hydrolase</fullName>
        <ecNumber evidence="4">3.1.1.-</ecNumber>
    </recommendedName>
</protein>
<evidence type="ECO:0000256" key="2">
    <source>
        <dbReference type="ARBA" id="ARBA00022487"/>
    </source>
</evidence>
<comment type="caution">
    <text evidence="6">The sequence shown here is derived from an EMBL/GenBank/DDBJ whole genome shotgun (WGS) entry which is preliminary data.</text>
</comment>
<dbReference type="AlphaFoldDB" id="A0A8S9ZHQ5"/>
<feature type="signal peptide" evidence="4">
    <location>
        <begin position="1"/>
        <end position="17"/>
    </location>
</feature>
<evidence type="ECO:0000256" key="1">
    <source>
        <dbReference type="ARBA" id="ARBA00005964"/>
    </source>
</evidence>
<feature type="chain" id="PRO_5035961656" description="Carboxylic ester hydrolase" evidence="4">
    <location>
        <begin position="18"/>
        <end position="589"/>
    </location>
</feature>
<dbReference type="EC" id="3.1.1.-" evidence="4"/>
<accession>A0A8S9ZHQ5</accession>
<proteinExistence type="inferred from homology"/>
<evidence type="ECO:0000313" key="6">
    <source>
        <dbReference type="EMBL" id="KAF7632864.1"/>
    </source>
</evidence>
<dbReference type="InterPro" id="IPR019826">
    <property type="entry name" value="Carboxylesterase_B_AS"/>
</dbReference>
<keyword evidence="2" id="KW-0719">Serine esterase</keyword>
<reference evidence="6" key="1">
    <citation type="journal article" date="2020" name="Ecol. Evol.">
        <title>Genome structure and content of the rice root-knot nematode (Meloidogyne graminicola).</title>
        <authorList>
            <person name="Phan N.T."/>
            <person name="Danchin E.G.J."/>
            <person name="Klopp C."/>
            <person name="Perfus-Barbeoch L."/>
            <person name="Kozlowski D.K."/>
            <person name="Koutsovoulos G.D."/>
            <person name="Lopez-Roques C."/>
            <person name="Bouchez O."/>
            <person name="Zahm M."/>
            <person name="Besnard G."/>
            <person name="Bellafiore S."/>
        </authorList>
    </citation>
    <scope>NUCLEOTIDE SEQUENCE</scope>
    <source>
        <strain evidence="6">VN-18</strain>
    </source>
</reference>
<dbReference type="Proteomes" id="UP000605970">
    <property type="component" value="Unassembled WGS sequence"/>
</dbReference>
<evidence type="ECO:0000313" key="7">
    <source>
        <dbReference type="Proteomes" id="UP000605970"/>
    </source>
</evidence>
<comment type="similarity">
    <text evidence="1 4">Belongs to the type-B carboxylesterase/lipase family.</text>
</comment>
<dbReference type="Gene3D" id="3.40.50.1820">
    <property type="entry name" value="alpha/beta hydrolase"/>
    <property type="match status" value="1"/>
</dbReference>
<dbReference type="InterPro" id="IPR002018">
    <property type="entry name" value="CarbesteraseB"/>
</dbReference>